<evidence type="ECO:0000313" key="2">
    <source>
        <dbReference type="Proteomes" id="UP001152795"/>
    </source>
</evidence>
<evidence type="ECO:0000313" key="1">
    <source>
        <dbReference type="EMBL" id="CAB4008231.1"/>
    </source>
</evidence>
<feature type="non-terminal residue" evidence="1">
    <location>
        <position position="54"/>
    </location>
</feature>
<comment type="caution">
    <text evidence="1">The sequence shown here is derived from an EMBL/GenBank/DDBJ whole genome shotgun (WGS) entry which is preliminary data.</text>
</comment>
<dbReference type="AlphaFoldDB" id="A0A7D9EFZ0"/>
<dbReference type="Proteomes" id="UP001152795">
    <property type="component" value="Unassembled WGS sequence"/>
</dbReference>
<dbReference type="EMBL" id="CACRXK020006063">
    <property type="protein sequence ID" value="CAB4008231.1"/>
    <property type="molecule type" value="Genomic_DNA"/>
</dbReference>
<protein>
    <submittedName>
        <fullName evidence="1">Uncharacterized protein</fullName>
    </submittedName>
</protein>
<accession>A0A7D9EFZ0</accession>
<reference evidence="1" key="1">
    <citation type="submission" date="2020-04" db="EMBL/GenBank/DDBJ databases">
        <authorList>
            <person name="Alioto T."/>
            <person name="Alioto T."/>
            <person name="Gomez Garrido J."/>
        </authorList>
    </citation>
    <scope>NUCLEOTIDE SEQUENCE</scope>
    <source>
        <strain evidence="1">A484AB</strain>
    </source>
</reference>
<sequence>FILVMMNKYTKDATLINPLRNKRPGFAGGPDVDKYVNKLVEESKGDCDFCNYQR</sequence>
<dbReference type="OrthoDB" id="5945460at2759"/>
<organism evidence="1 2">
    <name type="scientific">Paramuricea clavata</name>
    <name type="common">Red gorgonian</name>
    <name type="synonym">Violescent sea-whip</name>
    <dbReference type="NCBI Taxonomy" id="317549"/>
    <lineage>
        <taxon>Eukaryota</taxon>
        <taxon>Metazoa</taxon>
        <taxon>Cnidaria</taxon>
        <taxon>Anthozoa</taxon>
        <taxon>Octocorallia</taxon>
        <taxon>Malacalcyonacea</taxon>
        <taxon>Plexauridae</taxon>
        <taxon>Paramuricea</taxon>
    </lineage>
</organism>
<proteinExistence type="predicted"/>
<name>A0A7D9EFZ0_PARCT</name>
<gene>
    <name evidence="1" type="ORF">PACLA_8A070483</name>
</gene>
<keyword evidence="2" id="KW-1185">Reference proteome</keyword>